<evidence type="ECO:0000259" key="11">
    <source>
        <dbReference type="Pfam" id="PF08245"/>
    </source>
</evidence>
<dbReference type="Proteomes" id="UP000237000">
    <property type="component" value="Unassembled WGS sequence"/>
</dbReference>
<keyword evidence="4" id="KW-0963">Cytoplasm</keyword>
<dbReference type="OrthoDB" id="2017219at2759"/>
<feature type="domain" description="Mur ligase central" evidence="11">
    <location>
        <begin position="186"/>
        <end position="337"/>
    </location>
</feature>
<keyword evidence="5 12" id="KW-0436">Ligase</keyword>
<dbReference type="SUPFAM" id="SSF51984">
    <property type="entry name" value="MurCD N-terminal domain"/>
    <property type="match status" value="1"/>
</dbReference>
<reference evidence="13" key="1">
    <citation type="submission" date="2016-06" db="EMBL/GenBank/DDBJ databases">
        <title>Parallel loss of symbiosis genes in relatives of nitrogen-fixing non-legume Parasponia.</title>
        <authorList>
            <person name="Van Velzen R."/>
            <person name="Holmer R."/>
            <person name="Bu F."/>
            <person name="Rutten L."/>
            <person name="Van Zeijl A."/>
            <person name="Liu W."/>
            <person name="Santuari L."/>
            <person name="Cao Q."/>
            <person name="Sharma T."/>
            <person name="Shen D."/>
            <person name="Roswanjaya Y."/>
            <person name="Wardhani T."/>
            <person name="Kalhor M.S."/>
            <person name="Jansen J."/>
            <person name="Van den Hoogen J."/>
            <person name="Gungor B."/>
            <person name="Hartog M."/>
            <person name="Hontelez J."/>
            <person name="Verver J."/>
            <person name="Yang W.-C."/>
            <person name="Schijlen E."/>
            <person name="Repin R."/>
            <person name="Schilthuizen M."/>
            <person name="Schranz E."/>
            <person name="Heidstra R."/>
            <person name="Miyata K."/>
            <person name="Fedorova E."/>
            <person name="Kohlen W."/>
            <person name="Bisseling T."/>
            <person name="Smit S."/>
            <person name="Geurts R."/>
        </authorList>
    </citation>
    <scope>NUCLEOTIDE SEQUENCE [LARGE SCALE GENOMIC DNA]</scope>
    <source>
        <strain evidence="13">cv. RG33-2</strain>
    </source>
</reference>
<comment type="subcellular location">
    <subcellularLocation>
        <location evidence="1">Cytoplasm</location>
    </subcellularLocation>
</comment>
<dbReference type="Gene3D" id="3.40.50.720">
    <property type="entry name" value="NAD(P)-binding Rossmann-like Domain"/>
    <property type="match status" value="1"/>
</dbReference>
<dbReference type="InterPro" id="IPR050061">
    <property type="entry name" value="MurCDEF_pg_biosynth"/>
</dbReference>
<dbReference type="Gene3D" id="3.40.1190.10">
    <property type="entry name" value="Mur-like, catalytic domain"/>
    <property type="match status" value="1"/>
</dbReference>
<proteinExistence type="inferred from homology"/>
<dbReference type="PANTHER" id="PTHR43445:SF3">
    <property type="entry name" value="UDP-N-ACETYLMURAMATE--L-ALANINE LIGASE"/>
    <property type="match status" value="1"/>
</dbReference>
<dbReference type="EC" id="6.3.2.8" evidence="3"/>
<evidence type="ECO:0000313" key="13">
    <source>
        <dbReference type="Proteomes" id="UP000237000"/>
    </source>
</evidence>
<dbReference type="InterPro" id="IPR000713">
    <property type="entry name" value="Mur_ligase_N"/>
</dbReference>
<dbReference type="HAMAP" id="MF_00046">
    <property type="entry name" value="MurC"/>
    <property type="match status" value="1"/>
</dbReference>
<protein>
    <recommendedName>
        <fullName evidence="3">UDP-N-acetylmuramate--L-alanine ligase</fullName>
        <ecNumber evidence="3">6.3.2.8</ecNumber>
    </recommendedName>
</protein>
<dbReference type="UniPathway" id="UPA00219"/>
<feature type="domain" description="Mur ligase N-terminal catalytic" evidence="9">
    <location>
        <begin position="78"/>
        <end position="180"/>
    </location>
</feature>
<evidence type="ECO:0000256" key="1">
    <source>
        <dbReference type="ARBA" id="ARBA00004496"/>
    </source>
</evidence>
<evidence type="ECO:0000259" key="9">
    <source>
        <dbReference type="Pfam" id="PF01225"/>
    </source>
</evidence>
<comment type="pathway">
    <text evidence="2">Cell wall biogenesis; peptidoglycan biosynthesis.</text>
</comment>
<dbReference type="InParanoid" id="A0A2P5FGS6"/>
<gene>
    <name evidence="12" type="ORF">TorRG33x02_073620</name>
</gene>
<dbReference type="InterPro" id="IPR013221">
    <property type="entry name" value="Mur_ligase_cen"/>
</dbReference>
<organism evidence="12 13">
    <name type="scientific">Trema orientale</name>
    <name type="common">Charcoal tree</name>
    <name type="synonym">Celtis orientalis</name>
    <dbReference type="NCBI Taxonomy" id="63057"/>
    <lineage>
        <taxon>Eukaryota</taxon>
        <taxon>Viridiplantae</taxon>
        <taxon>Streptophyta</taxon>
        <taxon>Embryophyta</taxon>
        <taxon>Tracheophyta</taxon>
        <taxon>Spermatophyta</taxon>
        <taxon>Magnoliopsida</taxon>
        <taxon>eudicotyledons</taxon>
        <taxon>Gunneridae</taxon>
        <taxon>Pentapetalae</taxon>
        <taxon>rosids</taxon>
        <taxon>fabids</taxon>
        <taxon>Rosales</taxon>
        <taxon>Cannabaceae</taxon>
        <taxon>Trema</taxon>
    </lineage>
</organism>
<evidence type="ECO:0000313" key="12">
    <source>
        <dbReference type="EMBL" id="PON96983.1"/>
    </source>
</evidence>
<keyword evidence="6" id="KW-0547">Nucleotide-binding</keyword>
<evidence type="ECO:0000256" key="3">
    <source>
        <dbReference type="ARBA" id="ARBA00012211"/>
    </source>
</evidence>
<dbReference type="Pfam" id="PF08245">
    <property type="entry name" value="Mur_ligase_M"/>
    <property type="match status" value="1"/>
</dbReference>
<evidence type="ECO:0000256" key="7">
    <source>
        <dbReference type="ARBA" id="ARBA00022840"/>
    </source>
</evidence>
<evidence type="ECO:0000259" key="10">
    <source>
        <dbReference type="Pfam" id="PF02875"/>
    </source>
</evidence>
<comment type="catalytic activity">
    <reaction evidence="8">
        <text>UDP-N-acetyl-alpha-D-muramate + L-alanine + ATP = UDP-N-acetyl-alpha-D-muramoyl-L-alanine + ADP + phosphate + H(+)</text>
        <dbReference type="Rhea" id="RHEA:23372"/>
        <dbReference type="ChEBI" id="CHEBI:15378"/>
        <dbReference type="ChEBI" id="CHEBI:30616"/>
        <dbReference type="ChEBI" id="CHEBI:43474"/>
        <dbReference type="ChEBI" id="CHEBI:57972"/>
        <dbReference type="ChEBI" id="CHEBI:70757"/>
        <dbReference type="ChEBI" id="CHEBI:83898"/>
        <dbReference type="ChEBI" id="CHEBI:456216"/>
        <dbReference type="EC" id="6.3.2.8"/>
    </reaction>
</comment>
<dbReference type="GO" id="GO:0005524">
    <property type="term" value="F:ATP binding"/>
    <property type="evidence" value="ECO:0007669"/>
    <property type="project" value="UniProtKB-KW"/>
</dbReference>
<dbReference type="InterPro" id="IPR005758">
    <property type="entry name" value="UDP-N-AcMur_Ala_ligase_MurC"/>
</dbReference>
<evidence type="ECO:0000256" key="2">
    <source>
        <dbReference type="ARBA" id="ARBA00004752"/>
    </source>
</evidence>
<evidence type="ECO:0000256" key="8">
    <source>
        <dbReference type="ARBA" id="ARBA00047833"/>
    </source>
</evidence>
<dbReference type="GO" id="GO:0005737">
    <property type="term" value="C:cytoplasm"/>
    <property type="evidence" value="ECO:0007669"/>
    <property type="project" value="UniProtKB-SubCell"/>
</dbReference>
<dbReference type="InterPro" id="IPR036615">
    <property type="entry name" value="Mur_ligase_C_dom_sf"/>
</dbReference>
<accession>A0A2P5FGS6</accession>
<dbReference type="SUPFAM" id="SSF53244">
    <property type="entry name" value="MurD-like peptide ligases, peptide-binding domain"/>
    <property type="match status" value="1"/>
</dbReference>
<dbReference type="GO" id="GO:0008763">
    <property type="term" value="F:UDP-N-acetylmuramate-L-alanine ligase activity"/>
    <property type="evidence" value="ECO:0007669"/>
    <property type="project" value="UniProtKB-EC"/>
</dbReference>
<evidence type="ECO:0000256" key="5">
    <source>
        <dbReference type="ARBA" id="ARBA00022598"/>
    </source>
</evidence>
<dbReference type="InterPro" id="IPR036565">
    <property type="entry name" value="Mur-like_cat_sf"/>
</dbReference>
<dbReference type="Pfam" id="PF01225">
    <property type="entry name" value="Mur_ligase"/>
    <property type="match status" value="1"/>
</dbReference>
<dbReference type="Gene3D" id="3.90.190.20">
    <property type="entry name" value="Mur ligase, C-terminal domain"/>
    <property type="match status" value="1"/>
</dbReference>
<keyword evidence="7" id="KW-0067">ATP-binding</keyword>
<feature type="domain" description="Mur ligase C-terminal" evidence="10">
    <location>
        <begin position="419"/>
        <end position="551"/>
    </location>
</feature>
<evidence type="ECO:0000256" key="4">
    <source>
        <dbReference type="ARBA" id="ARBA00022490"/>
    </source>
</evidence>
<name>A0A2P5FGS6_TREOI</name>
<keyword evidence="13" id="KW-1185">Reference proteome</keyword>
<sequence>MEFPAISLSGSSNFPASFLGKRRTPSRKILRRTLFRRKPLHIRTSIVALDDNNGSFSVSETCTDESDPVSLNSPKEWIHFVGIGGSGMSALAMLALKQGYEVSGSDLVWSSFMDRLNKAGACLCIGHSVSNLQRKNSSRLPNAVVVSSAIPQNNVEILHAKSFGIPVYKRDCWLGNLTQYHKLIAVSGSHGKSTTAAMLAYVLNAMGDDLTAIVGADVPQFTEGNIITGSSQTFVLEADEYDGCFLHLSPYIAVVTNVEWEHVDIFPDEEAVRTTFRRFLNLIRKDGHLILCGDSEGANSLLSNYKWTIGLDASRGALSIQSSERRADSYKITTFGISSSNEWHASSVAQNSEGGTDYTLCTKEKLISSSVIGDVRWQISVYRFQVIATIVAMVRDESHVHDTVNRLRLHLKNFRGVSRRFEMIGSIHGCYIFDDYAHHPTEIRAVLQAARQRFPFKALLVVFQPHTNSRLAALKKNFAIALSDADQVVITEVYAGRETDHWNVSGRDLSASIFGPTSEYIPSLGDVVDKLALQICKDPHRDIVVLTLGAGDITTVGPKLLNKLQKRLQ</sequence>
<dbReference type="EMBL" id="JXTC01000035">
    <property type="protein sequence ID" value="PON96983.1"/>
    <property type="molecule type" value="Genomic_DNA"/>
</dbReference>
<dbReference type="AlphaFoldDB" id="A0A2P5FGS6"/>
<dbReference type="PANTHER" id="PTHR43445">
    <property type="entry name" value="UDP-N-ACETYLMURAMATE--L-ALANINE LIGASE-RELATED"/>
    <property type="match status" value="1"/>
</dbReference>
<dbReference type="Pfam" id="PF02875">
    <property type="entry name" value="Mur_ligase_C"/>
    <property type="match status" value="1"/>
</dbReference>
<comment type="caution">
    <text evidence="12">The sequence shown here is derived from an EMBL/GenBank/DDBJ whole genome shotgun (WGS) entry which is preliminary data.</text>
</comment>
<dbReference type="STRING" id="63057.A0A2P5FGS6"/>
<dbReference type="InterPro" id="IPR004101">
    <property type="entry name" value="Mur_ligase_C"/>
</dbReference>
<dbReference type="NCBIfam" id="TIGR01082">
    <property type="entry name" value="murC"/>
    <property type="match status" value="1"/>
</dbReference>
<evidence type="ECO:0000256" key="6">
    <source>
        <dbReference type="ARBA" id="ARBA00022741"/>
    </source>
</evidence>
<dbReference type="SUPFAM" id="SSF53623">
    <property type="entry name" value="MurD-like peptide ligases, catalytic domain"/>
    <property type="match status" value="1"/>
</dbReference>